<reference evidence="4" key="1">
    <citation type="submission" date="2020-10" db="EMBL/GenBank/DDBJ databases">
        <authorList>
            <person name="Han B."/>
            <person name="Lu T."/>
            <person name="Zhao Q."/>
            <person name="Huang X."/>
            <person name="Zhao Y."/>
        </authorList>
    </citation>
    <scope>NUCLEOTIDE SEQUENCE</scope>
</reference>
<dbReference type="Proteomes" id="UP000604825">
    <property type="component" value="Unassembled WGS sequence"/>
</dbReference>
<keyword evidence="5" id="KW-1185">Reference proteome</keyword>
<evidence type="ECO:0000313" key="5">
    <source>
        <dbReference type="Proteomes" id="UP000604825"/>
    </source>
</evidence>
<dbReference type="PANTHER" id="PTHR31301:SF206">
    <property type="entry name" value="LOB DOMAIN-CONTAINING PROTEIN 1"/>
    <property type="match status" value="1"/>
</dbReference>
<feature type="coiled-coil region" evidence="2">
    <location>
        <begin position="115"/>
        <end position="149"/>
    </location>
</feature>
<evidence type="ECO:0000259" key="3">
    <source>
        <dbReference type="PROSITE" id="PS50891"/>
    </source>
</evidence>
<feature type="domain" description="LOB" evidence="3">
    <location>
        <begin position="35"/>
        <end position="136"/>
    </location>
</feature>
<protein>
    <recommendedName>
        <fullName evidence="3">LOB domain-containing protein</fullName>
    </recommendedName>
</protein>
<dbReference type="PROSITE" id="PS50891">
    <property type="entry name" value="LOB"/>
    <property type="match status" value="1"/>
</dbReference>
<gene>
    <name evidence="4" type="ORF">NCGR_LOCUS58897</name>
</gene>
<evidence type="ECO:0000256" key="1">
    <source>
        <dbReference type="ARBA" id="ARBA00005474"/>
    </source>
</evidence>
<dbReference type="AlphaFoldDB" id="A0A811RZV0"/>
<dbReference type="OrthoDB" id="778083at2759"/>
<dbReference type="InterPro" id="IPR004883">
    <property type="entry name" value="LOB"/>
</dbReference>
<evidence type="ECO:0000256" key="2">
    <source>
        <dbReference type="SAM" id="Coils"/>
    </source>
</evidence>
<keyword evidence="2" id="KW-0175">Coiled coil</keyword>
<proteinExistence type="inferred from homology"/>
<comment type="similarity">
    <text evidence="1">Belongs to the LOB domain-containing protein family.</text>
</comment>
<dbReference type="PANTHER" id="PTHR31301">
    <property type="entry name" value="LOB DOMAIN-CONTAINING PROTEIN 4-RELATED"/>
    <property type="match status" value="1"/>
</dbReference>
<name>A0A811RZV0_9POAL</name>
<comment type="caution">
    <text evidence="4">The sequence shown here is derived from an EMBL/GenBank/DDBJ whole genome shotgun (WGS) entry which is preliminary data.</text>
</comment>
<evidence type="ECO:0000313" key="4">
    <source>
        <dbReference type="EMBL" id="CAD6334799.1"/>
    </source>
</evidence>
<dbReference type="Pfam" id="PF03195">
    <property type="entry name" value="LOB"/>
    <property type="match status" value="1"/>
</dbReference>
<organism evidence="4 5">
    <name type="scientific">Miscanthus lutarioriparius</name>
    <dbReference type="NCBI Taxonomy" id="422564"/>
    <lineage>
        <taxon>Eukaryota</taxon>
        <taxon>Viridiplantae</taxon>
        <taxon>Streptophyta</taxon>
        <taxon>Embryophyta</taxon>
        <taxon>Tracheophyta</taxon>
        <taxon>Spermatophyta</taxon>
        <taxon>Magnoliopsida</taxon>
        <taxon>Liliopsida</taxon>
        <taxon>Poales</taxon>
        <taxon>Poaceae</taxon>
        <taxon>PACMAD clade</taxon>
        <taxon>Panicoideae</taxon>
        <taxon>Andropogonodae</taxon>
        <taxon>Andropogoneae</taxon>
        <taxon>Saccharinae</taxon>
        <taxon>Miscanthus</taxon>
    </lineage>
</organism>
<dbReference type="EMBL" id="CAJGYO010000017">
    <property type="protein sequence ID" value="CAD6334799.1"/>
    <property type="molecule type" value="Genomic_DNA"/>
</dbReference>
<accession>A0A811RZV0</accession>
<sequence>MDCSSDTAACAVAVAAAAAPSPPSSPQAAAAVVLSPCAACKILRRRCVDRCVLAPYFPPTEPHKFATAHRVFGASNIIKLLQELPVEHRADAVSSMVYEAAARIRDPVYGCAGAICQLQKQVNDLKAQLARAQAELAGARAQHAHLLALLCVEVAAGATASPTSYCGAADYSSSSHHQLAVVANPMMAADALYVVDGAGAALQMQASPDSWADEALWT</sequence>